<evidence type="ECO:0000256" key="1">
    <source>
        <dbReference type="SAM" id="MobiDB-lite"/>
    </source>
</evidence>
<gene>
    <name evidence="2" type="ORF">TSPGSL018_19030</name>
</gene>
<feature type="non-terminal residue" evidence="2">
    <location>
        <position position="67"/>
    </location>
</feature>
<proteinExistence type="predicted"/>
<evidence type="ECO:0000313" key="2">
    <source>
        <dbReference type="EMBL" id="JAC76878.1"/>
    </source>
</evidence>
<name>A0A061RY28_9CHLO</name>
<accession>A0A061RY28</accession>
<feature type="compositionally biased region" description="Polar residues" evidence="1">
    <location>
        <begin position="57"/>
        <end position="67"/>
    </location>
</feature>
<dbReference type="AlphaFoldDB" id="A0A061RY28"/>
<sequence length="67" mass="6808">ASITNAWTLARTPAGGNGLGKRGLQGTTQHPHRHQRAEPEPMAACEPQGLGGGISGCSAQSSDGEWG</sequence>
<organism evidence="2">
    <name type="scientific">Tetraselmis sp. GSL018</name>
    <dbReference type="NCBI Taxonomy" id="582737"/>
    <lineage>
        <taxon>Eukaryota</taxon>
        <taxon>Viridiplantae</taxon>
        <taxon>Chlorophyta</taxon>
        <taxon>core chlorophytes</taxon>
        <taxon>Chlorodendrophyceae</taxon>
        <taxon>Chlorodendrales</taxon>
        <taxon>Chlorodendraceae</taxon>
        <taxon>Tetraselmis</taxon>
    </lineage>
</organism>
<reference evidence="2" key="1">
    <citation type="submission" date="2014-05" db="EMBL/GenBank/DDBJ databases">
        <title>The transcriptome of the halophilic microalga Tetraselmis sp. GSL018 isolated from the Great Salt Lake, Utah.</title>
        <authorList>
            <person name="Jinkerson R.E."/>
            <person name="D'Adamo S."/>
            <person name="Posewitz M.C."/>
        </authorList>
    </citation>
    <scope>NUCLEOTIDE SEQUENCE</scope>
    <source>
        <strain evidence="2">GSL018</strain>
    </source>
</reference>
<feature type="region of interest" description="Disordered" evidence="1">
    <location>
        <begin position="1"/>
        <end position="67"/>
    </location>
</feature>
<protein>
    <submittedName>
        <fullName evidence="2">Uncharacterized protein</fullName>
    </submittedName>
</protein>
<feature type="non-terminal residue" evidence="2">
    <location>
        <position position="1"/>
    </location>
</feature>
<dbReference type="EMBL" id="GBEZ01008675">
    <property type="protein sequence ID" value="JAC76878.1"/>
    <property type="molecule type" value="Transcribed_RNA"/>
</dbReference>